<feature type="region of interest" description="Disordered" evidence="6">
    <location>
        <begin position="849"/>
        <end position="873"/>
    </location>
</feature>
<evidence type="ECO:0000256" key="1">
    <source>
        <dbReference type="ARBA" id="ARBA00004123"/>
    </source>
</evidence>
<feature type="region of interest" description="Disordered" evidence="6">
    <location>
        <begin position="1"/>
        <end position="74"/>
    </location>
</feature>
<feature type="region of interest" description="Disordered" evidence="6">
    <location>
        <begin position="1079"/>
        <end position="1134"/>
    </location>
</feature>
<feature type="region of interest" description="Disordered" evidence="6">
    <location>
        <begin position="810"/>
        <end position="830"/>
    </location>
</feature>
<keyword evidence="10" id="KW-1185">Reference proteome</keyword>
<evidence type="ECO:0000313" key="10">
    <source>
        <dbReference type="Proteomes" id="UP000054561"/>
    </source>
</evidence>
<gene>
    <name evidence="9" type="ORF">AK88_02978</name>
</gene>
<feature type="domain" description="AP2/ERF" evidence="7">
    <location>
        <begin position="2081"/>
        <end position="2132"/>
    </location>
</feature>
<name>A0A0D9QNY4_PLAFR</name>
<dbReference type="GO" id="GO:0003677">
    <property type="term" value="F:DNA binding"/>
    <property type="evidence" value="ECO:0007669"/>
    <property type="project" value="UniProtKB-KW"/>
</dbReference>
<dbReference type="InterPro" id="IPR001471">
    <property type="entry name" value="AP2/ERF_dom"/>
</dbReference>
<reference evidence="9 10" key="1">
    <citation type="submission" date="2014-03" db="EMBL/GenBank/DDBJ databases">
        <title>The Genome Sequence of Plasmodium fragile nilgiri.</title>
        <authorList>
            <consortium name="The Broad Institute Genomics Platform"/>
            <consortium name="The Broad Institute Genome Sequencing Center for Infectious Disease"/>
            <person name="Neafsey D."/>
            <person name="Duraisingh M."/>
            <person name="Young S.K."/>
            <person name="Zeng Q."/>
            <person name="Gargeya S."/>
            <person name="Abouelleil A."/>
            <person name="Alvarado L."/>
            <person name="Chapman S.B."/>
            <person name="Gainer-Dewar J."/>
            <person name="Goldberg J."/>
            <person name="Griggs A."/>
            <person name="Gujja S."/>
            <person name="Hansen M."/>
            <person name="Howarth C."/>
            <person name="Imamovic A."/>
            <person name="Larimer J."/>
            <person name="Pearson M."/>
            <person name="Poon T.W."/>
            <person name="Priest M."/>
            <person name="Roberts A."/>
            <person name="Saif S."/>
            <person name="Shea T."/>
            <person name="Sykes S."/>
            <person name="Wortman J."/>
            <person name="Nusbaum C."/>
            <person name="Birren B."/>
        </authorList>
    </citation>
    <scope>NUCLEOTIDE SEQUENCE [LARGE SCALE GENOMIC DNA]</scope>
    <source>
        <strain evidence="10">nilgiri</strain>
    </source>
</reference>
<feature type="compositionally biased region" description="Polar residues" evidence="6">
    <location>
        <begin position="42"/>
        <end position="56"/>
    </location>
</feature>
<feature type="compositionally biased region" description="Basic residues" evidence="6">
    <location>
        <begin position="1298"/>
        <end position="1307"/>
    </location>
</feature>
<feature type="compositionally biased region" description="Low complexity" evidence="6">
    <location>
        <begin position="864"/>
        <end position="873"/>
    </location>
</feature>
<dbReference type="Pfam" id="PF14733">
    <property type="entry name" value="ACDC"/>
    <property type="match status" value="1"/>
</dbReference>
<keyword evidence="3" id="KW-0238">DNA-binding</keyword>
<feature type="region of interest" description="Disordered" evidence="6">
    <location>
        <begin position="604"/>
        <end position="623"/>
    </location>
</feature>
<comment type="subcellular location">
    <subcellularLocation>
        <location evidence="1">Nucleus</location>
    </subcellularLocation>
</comment>
<accession>A0A0D9QNY4</accession>
<keyword evidence="5" id="KW-0539">Nucleus</keyword>
<evidence type="ECO:0008006" key="11">
    <source>
        <dbReference type="Google" id="ProtNLM"/>
    </source>
</evidence>
<dbReference type="OMA" id="YEYKNEY"/>
<evidence type="ECO:0000259" key="7">
    <source>
        <dbReference type="Pfam" id="PF00847"/>
    </source>
</evidence>
<dbReference type="OrthoDB" id="371759at2759"/>
<evidence type="ECO:0000259" key="8">
    <source>
        <dbReference type="Pfam" id="PF14733"/>
    </source>
</evidence>
<evidence type="ECO:0000256" key="2">
    <source>
        <dbReference type="ARBA" id="ARBA00023015"/>
    </source>
</evidence>
<dbReference type="Proteomes" id="UP000054561">
    <property type="component" value="Unassembled WGS sequence"/>
</dbReference>
<evidence type="ECO:0000256" key="4">
    <source>
        <dbReference type="ARBA" id="ARBA00023163"/>
    </source>
</evidence>
<dbReference type="Gene3D" id="1.20.5.2050">
    <property type="match status" value="2"/>
</dbReference>
<keyword evidence="2" id="KW-0805">Transcription regulation</keyword>
<evidence type="ECO:0000256" key="3">
    <source>
        <dbReference type="ARBA" id="ARBA00023125"/>
    </source>
</evidence>
<feature type="region of interest" description="Disordered" evidence="6">
    <location>
        <begin position="1362"/>
        <end position="1386"/>
    </location>
</feature>
<feature type="domain" description="AP2/ERF" evidence="7">
    <location>
        <begin position="1983"/>
        <end position="2031"/>
    </location>
</feature>
<keyword evidence="4" id="KW-0804">Transcription</keyword>
<evidence type="ECO:0000256" key="5">
    <source>
        <dbReference type="ARBA" id="ARBA00023242"/>
    </source>
</evidence>
<dbReference type="InterPro" id="IPR028078">
    <property type="entry name" value="ACDC"/>
</dbReference>
<dbReference type="Pfam" id="PF00847">
    <property type="entry name" value="AP2"/>
    <property type="match status" value="2"/>
</dbReference>
<feature type="domain" description="AP2-coincident C-terminal" evidence="8">
    <location>
        <begin position="2197"/>
        <end position="2286"/>
    </location>
</feature>
<evidence type="ECO:0000256" key="6">
    <source>
        <dbReference type="SAM" id="MobiDB-lite"/>
    </source>
</evidence>
<proteinExistence type="predicted"/>
<dbReference type="GO" id="GO:0005634">
    <property type="term" value="C:nucleus"/>
    <property type="evidence" value="ECO:0007669"/>
    <property type="project" value="UniProtKB-SubCell"/>
</dbReference>
<dbReference type="VEuPathDB" id="PlasmoDB:AK88_02978"/>
<feature type="region of interest" description="Disordered" evidence="6">
    <location>
        <begin position="1256"/>
        <end position="1327"/>
    </location>
</feature>
<dbReference type="GeneID" id="24268292"/>
<dbReference type="GO" id="GO:0003700">
    <property type="term" value="F:DNA-binding transcription factor activity"/>
    <property type="evidence" value="ECO:0007669"/>
    <property type="project" value="InterPro"/>
</dbReference>
<feature type="region of interest" description="Disordered" evidence="6">
    <location>
        <begin position="1197"/>
        <end position="1241"/>
    </location>
</feature>
<feature type="region of interest" description="Disordered" evidence="6">
    <location>
        <begin position="1889"/>
        <end position="1910"/>
    </location>
</feature>
<organism evidence="9 10">
    <name type="scientific">Plasmodium fragile</name>
    <dbReference type="NCBI Taxonomy" id="5857"/>
    <lineage>
        <taxon>Eukaryota</taxon>
        <taxon>Sar</taxon>
        <taxon>Alveolata</taxon>
        <taxon>Apicomplexa</taxon>
        <taxon>Aconoidasida</taxon>
        <taxon>Haemosporida</taxon>
        <taxon>Plasmodiidae</taxon>
        <taxon>Plasmodium</taxon>
        <taxon>Plasmodium (Plasmodium)</taxon>
    </lineage>
</organism>
<feature type="compositionally biased region" description="Basic and acidic residues" evidence="6">
    <location>
        <begin position="1079"/>
        <end position="1092"/>
    </location>
</feature>
<protein>
    <recommendedName>
        <fullName evidence="11">AP2/ERF domain-containing protein</fullName>
    </recommendedName>
</protein>
<sequence length="2319" mass="259342">MFQQTNDEMCAKEELSKVQKLKRKGKGNNTDKNDDNENFTNQGNVAYSNYDEQGNDNLEGPGDDDDATYNLGNPVGRKIRTDAVLNEGGVYHRTFNNGYAYIDNLSNLNDNTRAGMYEKGVRVGEAANNDGTDFNSNSNLNESLMKLFSMKCNIQGDTVQDREINSYKNILKNNANADLSDAVTMYADKTSVQNGLGQMPTDELLHQDKQNHCNEMNSGDFVKGYNESSSAYQGRENNEVSHFVEHKKAYEGVSGHFEDGMMEKKKHFSKRTTGTAPSCVDYDSGDGNGETLYGVDSGNGCGGSNESVEGTELMATEEDQYFSSDMAKRILDNMDLVYTLNTETHSGDGADEGGDKFKMGVSNKYYSASYAKNVIQDLSKFRGEDFSGDNGSRVDRSMGMSFGVNMGGVADGSEANSNNDENYKKVISTDMNCASDSRSMLMSSGGKVNVVVNKRGNKKQTILTKSKESIPLGHDEEEGDYSKAGMYIMRENNASKMALNSNKINTGQDHIQSGNQLSGSSISNEANLQKHVECIMKENSSLNNYDYCNYAINSTGANPIELMKSQQKYSSGAAENNKYQVGNNHNNSNSNSCSNPAYLISGGKMGKSKVESNGNNDTYENDEYPERECSNLLGLGHNEEEAAAFSNYNIGMMKKTNKGRENSANVFSVNNAMANLCGLVQGNNKKNHDTKTGAKLVNINYDGRGVGHNQGVNNYNGMYTKEGIDTRGANEGVQYNCDENYNKEMPPPKVNYRGMFSSRIRNVKGEKYTYLKKSNECSNLSNVSSDARVQTNCEDGANYHKKRNDSANFEMKDTLVYPGGKSQKEESIKGGHVYDEYDERSDLDYPEQHAHLHGQQNSSREFHQSGQSHQSHQVDVLRKVPSGKTYHSGDTRNNAPTRYMQERYSHNKERGLEDMYEMDADTNSHVGDEAQEIHENEQKDKKNYSNQWNEHFISALNDVKRKLKQASNKGDYLKSGSNSAPTKDINNVEQEMDHFTKNKNNVHLNNYEEISKALFNIKNNSKIDDLTKKKLLSMIENCVFGDKNGSMRLLLEEEGNAVQDELHQGQYVDMLAAQQEVVKDGSKGGSRNEAKVGTRNSTKNLPKSGRRMVQQSDQDERLGYFNQGQNMKRGRKNEFKVQHTSYPIGDMRSGNSNECFDTSSTLQQMIGSHQEHNLGGNPGYAYDEGKAHLYEMNAKEGARNFGPKERRNKRSKRSMNIANERGREEEALQRGGEGMSDKYETYEGTKNGMSAVDRGSAVVSSGRNEGNYADEMNSNNINSVPHNSLVQEGLARGPLGGRSHKRGKRPKNHNEDNNGHNAVKNVSKRKDQMAKEMEKYGRDIIGSTHDRLFPYSNVGRGSSLGSGYKGGAETNGNSEEFSSGMFHPEGKKQSMQYVSMKDDPHSPVEMNKCVYPRKRTENEEEDLSLVSVRNEYDDEGREISSNINKFKSDDIFIKKCDLTNDEKKQKLYLADIMRSNELKQINDSYFKLNTNFPSNLLSTSTSSSYSNDNLKGSTNNYSFNDMSSNTLTNKFHLDESMPSNLNMSSQMNRTNYSSYEKKKKKNDKRNLGSMYNNTPTTYATCMNDSSSTTMKLVDQDISNEEIMNHKIKNHIMSVNGQDDAEGLKAVQNAPINMEYLTKEVIKGNKNIMNLNKKMGDNKVHGEKNNLVRVAEGTPLSDVFGSNPNLPYGLVVDGLDEHSGNLANRANTTRGNDNAPWEGRINERVEGSAKEYADRINEKEQSAGANNTQFVDTILFKNKSNNENGKYLSFFLNKKISSSRSDHKGADMAHHIPHKMLHPNDMKGENEFLLNRTNSLNLNLGSLSQGLVDSDNMEDEHSGINGNKNHIYDGMIRVKDETMCNSNFSDPVKMSEGFGQQLVSGGMVPKGKEEALEGDATNGGISKTISGSVGGSATDQMVGLTSDVPNEPSNPTGSSTKNEIDISICTLSNCPTHNPQGYTKNVSRKGDANGEGGMMQEENDELKRIPGVYYDKNSQRWFGEHKINGVKCAQSFAVKKHGCEEAKRLAIEWKKARIRGEVWDRFINKKKKSSNNPTCVNKTAKTSRPSVEELRIKYLSMSKNMPKVRGVWFNSTPQRMGWVGQAYKKCKRIERIFSVNKYGFEGARKLAIAFRNSQKPSNEDSDEDSWSKDDKMTIKAGEENLNNYEYKNEYSGSNELPIKNNNSSSSSSNEINPSKIETKDTRINLCRDAILFILHDLETILELNIPMLHKNVNIYKICIKHHLNYLTLIKSEEQIIPYLNIFGDYIQRCILPTDLPYAELYVLIDSLIHNDILPSFDHKENFSEYSMAEDPGIITPSMLL</sequence>
<evidence type="ECO:0000313" key="9">
    <source>
        <dbReference type="EMBL" id="KJP87421.1"/>
    </source>
</evidence>
<feature type="compositionally biased region" description="Polar residues" evidence="6">
    <location>
        <begin position="1898"/>
        <end position="1910"/>
    </location>
</feature>
<dbReference type="EMBL" id="KQ001675">
    <property type="protein sequence ID" value="KJP87421.1"/>
    <property type="molecule type" value="Genomic_DNA"/>
</dbReference>
<feature type="compositionally biased region" description="Polar residues" evidence="6">
    <location>
        <begin position="1272"/>
        <end position="1286"/>
    </location>
</feature>
<dbReference type="RefSeq" id="XP_012336024.1">
    <property type="nucleotide sequence ID" value="XM_012480601.1"/>
</dbReference>